<comment type="caution">
    <text evidence="2">The sequence shown here is derived from an EMBL/GenBank/DDBJ whole genome shotgun (WGS) entry which is preliminary data.</text>
</comment>
<organism evidence="2 3">
    <name type="scientific">Actinomadura pelletieri DSM 43383</name>
    <dbReference type="NCBI Taxonomy" id="1120940"/>
    <lineage>
        <taxon>Bacteria</taxon>
        <taxon>Bacillati</taxon>
        <taxon>Actinomycetota</taxon>
        <taxon>Actinomycetes</taxon>
        <taxon>Streptosporangiales</taxon>
        <taxon>Thermomonosporaceae</taxon>
        <taxon>Actinomadura</taxon>
    </lineage>
</organism>
<protein>
    <submittedName>
        <fullName evidence="2">Uncharacterized protein</fullName>
    </submittedName>
</protein>
<reference evidence="2 3" key="1">
    <citation type="submission" date="2018-10" db="EMBL/GenBank/DDBJ databases">
        <title>Genomic Encyclopedia of Archaeal and Bacterial Type Strains, Phase II (KMG-II): from individual species to whole genera.</title>
        <authorList>
            <person name="Goeker M."/>
        </authorList>
    </citation>
    <scope>NUCLEOTIDE SEQUENCE [LARGE SCALE GENOMIC DNA]</scope>
    <source>
        <strain evidence="2 3">DSM 43383</strain>
    </source>
</reference>
<evidence type="ECO:0000313" key="3">
    <source>
        <dbReference type="Proteomes" id="UP000274601"/>
    </source>
</evidence>
<keyword evidence="1" id="KW-1133">Transmembrane helix</keyword>
<feature type="transmembrane region" description="Helical" evidence="1">
    <location>
        <begin position="61"/>
        <end position="82"/>
    </location>
</feature>
<dbReference type="EMBL" id="RBWU01000005">
    <property type="protein sequence ID" value="RKS71926.1"/>
    <property type="molecule type" value="Genomic_DNA"/>
</dbReference>
<feature type="transmembrane region" description="Helical" evidence="1">
    <location>
        <begin position="36"/>
        <end position="55"/>
    </location>
</feature>
<proteinExistence type="predicted"/>
<evidence type="ECO:0000256" key="1">
    <source>
        <dbReference type="SAM" id="Phobius"/>
    </source>
</evidence>
<gene>
    <name evidence="2" type="ORF">BZB76_4737</name>
</gene>
<keyword evidence="3" id="KW-1185">Reference proteome</keyword>
<dbReference type="RefSeq" id="WP_121436532.1">
    <property type="nucleotide sequence ID" value="NZ_RBWU01000005.1"/>
</dbReference>
<keyword evidence="1" id="KW-0812">Transmembrane</keyword>
<dbReference type="OrthoDB" id="3480835at2"/>
<accession>A0A495QIQ8</accession>
<dbReference type="AlphaFoldDB" id="A0A495QIQ8"/>
<name>A0A495QIQ8_9ACTN</name>
<feature type="transmembrane region" description="Helical" evidence="1">
    <location>
        <begin position="212"/>
        <end position="232"/>
    </location>
</feature>
<sequence length="522" mass="56135">MAMPPKRPPAQPGPGRTEPTASTIVRRLEWKKAPPFVALLLAGAAGLGAWALLGLGTTGAIAAGGGAVLLVAGAMFIVLSVVRARTELGPDGIRNRSIRKEVFVPWDDIEDIVGLDSPPRTITLVLRGGGQLTLAAVVDNGTTSEGLDFDDTVALIRERASLDEDGAGEAPRPPARPLSLRPSRRPLLWVVPAMIVIVAVAARAFGTVQLSPMIGLSAMATVYWITLALKLLRGRTEADAEGIRNRLIRRTTEITWHDVTGVSVTPSLFGRIVIVQRQKGKPQQLAAPRVGLLARDPGFDATVDALAALAPPRMSVNKPPAPAVRMVQVGMLLIFGAAATLAWSPWLDAWWPGREEAQTLPRACAVADPVLARQLLPGHQGARGNHYDGRLAPSSDCSYSDGDDGDLEIEVELERRSGFTGAIEEARASYADSRRSAETVARQRITTGKNWTLITGDVPGLGDQAWRSVTVHRSDGVTDIRLLVRHRNVLLDIQYTVRRPKEQAGADAERLARTALSRIEFR</sequence>
<dbReference type="Proteomes" id="UP000274601">
    <property type="component" value="Unassembled WGS sequence"/>
</dbReference>
<evidence type="ECO:0000313" key="2">
    <source>
        <dbReference type="EMBL" id="RKS71926.1"/>
    </source>
</evidence>
<keyword evidence="1" id="KW-0472">Membrane</keyword>
<feature type="transmembrane region" description="Helical" evidence="1">
    <location>
        <begin position="186"/>
        <end position="206"/>
    </location>
</feature>